<dbReference type="PROSITE" id="PS50110">
    <property type="entry name" value="RESPONSE_REGULATORY"/>
    <property type="match status" value="1"/>
</dbReference>
<dbReference type="GO" id="GO:0006355">
    <property type="term" value="P:regulation of DNA-templated transcription"/>
    <property type="evidence" value="ECO:0007669"/>
    <property type="project" value="InterPro"/>
</dbReference>
<evidence type="ECO:0000256" key="2">
    <source>
        <dbReference type="PROSITE-ProRule" id="PRU00169"/>
    </source>
</evidence>
<sequence>MYNSYPSKSDSILIVDDDTRIRKILRIALEAKGYLTLEAASKKEAIELIALQSPKLVLLDLQLPDGSGEDLIKEVRQWTEIPVIVLSVINQDEDKIRLLDSGADDYVTKPFSMGELLARMRTALRRIPDEESQLPWQDGNLKVDIANHQIMKNDNVIRLTPTEFQLLAFFIKNSGKILTYEILIKVIWGDNAQNEMNSLRVHVAQLRKKIENNPSEPEWLFTEPGIGYRWI</sequence>
<dbReference type="Proteomes" id="UP000298264">
    <property type="component" value="Unassembled WGS sequence"/>
</dbReference>
<dbReference type="Gene3D" id="6.10.250.690">
    <property type="match status" value="1"/>
</dbReference>
<feature type="domain" description="OmpR/PhoB-type" evidence="5">
    <location>
        <begin position="131"/>
        <end position="231"/>
    </location>
</feature>
<dbReference type="SMART" id="SM00448">
    <property type="entry name" value="REC"/>
    <property type="match status" value="1"/>
</dbReference>
<proteinExistence type="predicted"/>
<dbReference type="CDD" id="cd00383">
    <property type="entry name" value="trans_reg_C"/>
    <property type="match status" value="1"/>
</dbReference>
<dbReference type="PROSITE" id="PS51755">
    <property type="entry name" value="OMPR_PHOB"/>
    <property type="match status" value="1"/>
</dbReference>
<keyword evidence="2" id="KW-0597">Phosphoprotein</keyword>
<keyword evidence="1 3" id="KW-0238">DNA-binding</keyword>
<evidence type="ECO:0000313" key="6">
    <source>
        <dbReference type="EMBL" id="TGN13410.1"/>
    </source>
</evidence>
<accession>A0A4V3JXN5</accession>
<reference evidence="6" key="1">
    <citation type="journal article" date="2019" name="PLoS Negl. Trop. Dis.">
        <title>Revisiting the worldwide diversity of Leptospira species in the environment.</title>
        <authorList>
            <person name="Vincent A.T."/>
            <person name="Schiettekatte O."/>
            <person name="Bourhy P."/>
            <person name="Veyrier F.J."/>
            <person name="Picardeau M."/>
        </authorList>
    </citation>
    <scope>NUCLEOTIDE SEQUENCE [LARGE SCALE GENOMIC DNA]</scope>
    <source>
        <strain evidence="6">201400974</strain>
    </source>
</reference>
<dbReference type="OrthoDB" id="341603at2"/>
<dbReference type="PANTHER" id="PTHR48111:SF50">
    <property type="entry name" value="KDP OPERON TRANSCRIPTIONAL REGULATORY PROTEIN KDPE"/>
    <property type="match status" value="1"/>
</dbReference>
<evidence type="ECO:0000259" key="4">
    <source>
        <dbReference type="PROSITE" id="PS50110"/>
    </source>
</evidence>
<dbReference type="EMBL" id="RQHV01000029">
    <property type="protein sequence ID" value="TGN13410.1"/>
    <property type="molecule type" value="Genomic_DNA"/>
</dbReference>
<keyword evidence="7" id="KW-1185">Reference proteome</keyword>
<dbReference type="InterPro" id="IPR011006">
    <property type="entry name" value="CheY-like_superfamily"/>
</dbReference>
<organism evidence="6 7">
    <name type="scientific">Leptospira ilyithenensis</name>
    <dbReference type="NCBI Taxonomy" id="2484901"/>
    <lineage>
        <taxon>Bacteria</taxon>
        <taxon>Pseudomonadati</taxon>
        <taxon>Spirochaetota</taxon>
        <taxon>Spirochaetia</taxon>
        <taxon>Leptospirales</taxon>
        <taxon>Leptospiraceae</taxon>
        <taxon>Leptospira</taxon>
    </lineage>
</organism>
<dbReference type="RefSeq" id="WP_135763134.1">
    <property type="nucleotide sequence ID" value="NZ_RQHV01000029.1"/>
</dbReference>
<evidence type="ECO:0000259" key="5">
    <source>
        <dbReference type="PROSITE" id="PS51755"/>
    </source>
</evidence>
<evidence type="ECO:0000256" key="3">
    <source>
        <dbReference type="PROSITE-ProRule" id="PRU01091"/>
    </source>
</evidence>
<name>A0A4V3JXN5_9LEPT</name>
<dbReference type="SMART" id="SM00862">
    <property type="entry name" value="Trans_reg_C"/>
    <property type="match status" value="1"/>
</dbReference>
<gene>
    <name evidence="6" type="ORF">EHS11_04035</name>
</gene>
<feature type="DNA-binding region" description="OmpR/PhoB-type" evidence="3">
    <location>
        <begin position="131"/>
        <end position="231"/>
    </location>
</feature>
<dbReference type="InterPro" id="IPR039420">
    <property type="entry name" value="WalR-like"/>
</dbReference>
<dbReference type="InterPro" id="IPR036388">
    <property type="entry name" value="WH-like_DNA-bd_sf"/>
</dbReference>
<dbReference type="GO" id="GO:0032993">
    <property type="term" value="C:protein-DNA complex"/>
    <property type="evidence" value="ECO:0007669"/>
    <property type="project" value="TreeGrafter"/>
</dbReference>
<dbReference type="SUPFAM" id="SSF52172">
    <property type="entry name" value="CheY-like"/>
    <property type="match status" value="1"/>
</dbReference>
<evidence type="ECO:0000256" key="1">
    <source>
        <dbReference type="ARBA" id="ARBA00023125"/>
    </source>
</evidence>
<feature type="domain" description="Response regulatory" evidence="4">
    <location>
        <begin position="11"/>
        <end position="124"/>
    </location>
</feature>
<evidence type="ECO:0000313" key="7">
    <source>
        <dbReference type="Proteomes" id="UP000298264"/>
    </source>
</evidence>
<dbReference type="AlphaFoldDB" id="A0A4V3JXN5"/>
<protein>
    <submittedName>
        <fullName evidence="6">Response regulator</fullName>
    </submittedName>
</protein>
<dbReference type="Gene3D" id="3.40.50.2300">
    <property type="match status" value="1"/>
</dbReference>
<dbReference type="PANTHER" id="PTHR48111">
    <property type="entry name" value="REGULATOR OF RPOS"/>
    <property type="match status" value="1"/>
</dbReference>
<feature type="modified residue" description="4-aspartylphosphate" evidence="2">
    <location>
        <position position="60"/>
    </location>
</feature>
<comment type="caution">
    <text evidence="6">The sequence shown here is derived from an EMBL/GenBank/DDBJ whole genome shotgun (WGS) entry which is preliminary data.</text>
</comment>
<dbReference type="GO" id="GO:0000156">
    <property type="term" value="F:phosphorelay response regulator activity"/>
    <property type="evidence" value="ECO:0007669"/>
    <property type="project" value="TreeGrafter"/>
</dbReference>
<dbReference type="GO" id="GO:0000976">
    <property type="term" value="F:transcription cis-regulatory region binding"/>
    <property type="evidence" value="ECO:0007669"/>
    <property type="project" value="TreeGrafter"/>
</dbReference>
<dbReference type="Pfam" id="PF00072">
    <property type="entry name" value="Response_reg"/>
    <property type="match status" value="1"/>
</dbReference>
<dbReference type="GO" id="GO:0005829">
    <property type="term" value="C:cytosol"/>
    <property type="evidence" value="ECO:0007669"/>
    <property type="project" value="TreeGrafter"/>
</dbReference>
<dbReference type="InterPro" id="IPR001867">
    <property type="entry name" value="OmpR/PhoB-type_DNA-bd"/>
</dbReference>
<dbReference type="Gene3D" id="1.10.10.10">
    <property type="entry name" value="Winged helix-like DNA-binding domain superfamily/Winged helix DNA-binding domain"/>
    <property type="match status" value="1"/>
</dbReference>
<dbReference type="Pfam" id="PF00486">
    <property type="entry name" value="Trans_reg_C"/>
    <property type="match status" value="1"/>
</dbReference>
<dbReference type="InterPro" id="IPR001789">
    <property type="entry name" value="Sig_transdc_resp-reg_receiver"/>
</dbReference>